<evidence type="ECO:0000313" key="4">
    <source>
        <dbReference type="Proteomes" id="UP000187485"/>
    </source>
</evidence>
<name>A0A1L8CXX5_9THEO</name>
<dbReference type="STRING" id="870242.cpu_22700"/>
<keyword evidence="2" id="KW-0472">Membrane</keyword>
<feature type="region of interest" description="Disordered" evidence="1">
    <location>
        <begin position="155"/>
        <end position="270"/>
    </location>
</feature>
<feature type="compositionally biased region" description="Basic and acidic residues" evidence="1">
    <location>
        <begin position="258"/>
        <end position="270"/>
    </location>
</feature>
<keyword evidence="4" id="KW-1185">Reference proteome</keyword>
<protein>
    <recommendedName>
        <fullName evidence="5">RsgI N-terminal anti-sigma domain-containing protein</fullName>
    </recommendedName>
</protein>
<evidence type="ECO:0000313" key="3">
    <source>
        <dbReference type="EMBL" id="GAV23760.1"/>
    </source>
</evidence>
<keyword evidence="2" id="KW-1133">Transmembrane helix</keyword>
<comment type="caution">
    <text evidence="3">The sequence shown here is derived from an EMBL/GenBank/DDBJ whole genome shotgun (WGS) entry which is preliminary data.</text>
</comment>
<feature type="transmembrane region" description="Helical" evidence="2">
    <location>
        <begin position="48"/>
        <end position="70"/>
    </location>
</feature>
<dbReference type="Proteomes" id="UP000187485">
    <property type="component" value="Unassembled WGS sequence"/>
</dbReference>
<dbReference type="AlphaFoldDB" id="A0A1L8CXX5"/>
<evidence type="ECO:0008006" key="5">
    <source>
        <dbReference type="Google" id="ProtNLM"/>
    </source>
</evidence>
<feature type="compositionally biased region" description="Basic and acidic residues" evidence="1">
    <location>
        <begin position="157"/>
        <end position="183"/>
    </location>
</feature>
<feature type="compositionally biased region" description="Low complexity" evidence="1">
    <location>
        <begin position="196"/>
        <end position="206"/>
    </location>
</feature>
<dbReference type="EMBL" id="BDJK01000055">
    <property type="protein sequence ID" value="GAV23760.1"/>
    <property type="molecule type" value="Genomic_DNA"/>
</dbReference>
<sequence length="270" mass="30056">MGRGVVIEKISKNKYLVLTEGKFCQLKLKGDFNVGDKVIIPAKFSGTLWVKIAALAAALLLFFTPVYLTYAKEREVVAYLTIGGKDGVKIGVNRKEKVVKVLPLNPKNNKYILELKGQTVEKAIEKVSSELGGDVRFEILPGKKFNTKKYQNFLQKNKIDKQSKQNTPKEKGTPPKEKEDKQKNAGSNSFKESVKNVKINNKIMKNQGSEPSGGRSEKSAEKNNSSIGRIFNFNAKSTPRESKLSGGTDKSKGATKRFTQDREPKSKVNR</sequence>
<accession>A0A1L8CXX5</accession>
<keyword evidence="2" id="KW-0812">Transmembrane</keyword>
<proteinExistence type="predicted"/>
<evidence type="ECO:0000256" key="1">
    <source>
        <dbReference type="SAM" id="MobiDB-lite"/>
    </source>
</evidence>
<gene>
    <name evidence="3" type="ORF">cpu_22700</name>
</gene>
<evidence type="ECO:0000256" key="2">
    <source>
        <dbReference type="SAM" id="Phobius"/>
    </source>
</evidence>
<dbReference type="RefSeq" id="WP_075860147.1">
    <property type="nucleotide sequence ID" value="NZ_BDJK01000055.1"/>
</dbReference>
<reference evidence="4" key="1">
    <citation type="submission" date="2016-12" db="EMBL/GenBank/DDBJ databases">
        <title>Draft Genome Sequences od Carboxydothermus pertinax and islandicus, Hydrogenogenic Carboxydotrophic Bacteria.</title>
        <authorList>
            <person name="Fukuyama Y."/>
            <person name="Ohmae K."/>
            <person name="Yoneda Y."/>
            <person name="Yoshida T."/>
            <person name="Sako Y."/>
        </authorList>
    </citation>
    <scope>NUCLEOTIDE SEQUENCE [LARGE SCALE GENOMIC DNA]</scope>
    <source>
        <strain evidence="4">Ug1</strain>
    </source>
</reference>
<organism evidence="3 4">
    <name type="scientific">Carboxydothermus pertinax</name>
    <dbReference type="NCBI Taxonomy" id="870242"/>
    <lineage>
        <taxon>Bacteria</taxon>
        <taxon>Bacillati</taxon>
        <taxon>Bacillota</taxon>
        <taxon>Clostridia</taxon>
        <taxon>Thermoanaerobacterales</taxon>
        <taxon>Thermoanaerobacteraceae</taxon>
        <taxon>Carboxydothermus</taxon>
    </lineage>
</organism>